<dbReference type="RefSeq" id="WP_330958121.1">
    <property type="nucleotide sequence ID" value="NZ_JAZGJQ010000004.1"/>
</dbReference>
<sequence length="286" mass="31692">MNDQRIAILTDSGTDTPADFVRAHDVRVVPLHINYSDGTSYRSGVDITEREVIERFSEEIPKTSLPSPQEILDLCEQAKADGYERGVFVTISSALSATNQTVRLVREQIEDFPLAVVDTKSIGVIAGLQVMEAVRLVESGVPFEDLERRLCDLSERSDVFFTVKDLYYLRQGGRISEAVYRLGSVLNIKPVLYCDAEGYYAVIKKARGWDKALASLVKLVASRAAKFVRVRVGICCSEADDCLDELEERVRREVPNVGEVIRSGLSPDLIVHTGPDLVGMGVQPLE</sequence>
<dbReference type="InterPro" id="IPR050270">
    <property type="entry name" value="DegV_domain_contain"/>
</dbReference>
<comment type="caution">
    <text evidence="2">The sequence shown here is derived from an EMBL/GenBank/DDBJ whole genome shotgun (WGS) entry which is preliminary data.</text>
</comment>
<protein>
    <submittedName>
        <fullName evidence="2">DegV family protein</fullName>
    </submittedName>
</protein>
<reference evidence="2 3" key="1">
    <citation type="submission" date="2024-01" db="EMBL/GenBank/DDBJ databases">
        <title>Description of Olsenella sp. nov., isolated from pig feces.</title>
        <authorList>
            <person name="Chang Y.-H."/>
        </authorList>
    </citation>
    <scope>NUCLEOTIDE SEQUENCE [LARGE SCALE GENOMIC DNA]</scope>
    <source>
        <strain evidence="2 3">YH-ols2223</strain>
    </source>
</reference>
<dbReference type="SUPFAM" id="SSF82549">
    <property type="entry name" value="DAK1/DegV-like"/>
    <property type="match status" value="1"/>
</dbReference>
<evidence type="ECO:0000256" key="1">
    <source>
        <dbReference type="ARBA" id="ARBA00023121"/>
    </source>
</evidence>
<dbReference type="PANTHER" id="PTHR33434">
    <property type="entry name" value="DEGV DOMAIN-CONTAINING PROTEIN DR_1986-RELATED"/>
    <property type="match status" value="1"/>
</dbReference>
<dbReference type="NCBIfam" id="TIGR00762">
    <property type="entry name" value="DegV"/>
    <property type="match status" value="1"/>
</dbReference>
<keyword evidence="1" id="KW-0446">Lipid-binding</keyword>
<proteinExistence type="predicted"/>
<dbReference type="InterPro" id="IPR043168">
    <property type="entry name" value="DegV_C"/>
</dbReference>
<dbReference type="PANTHER" id="PTHR33434:SF2">
    <property type="entry name" value="FATTY ACID-BINDING PROTEIN TM_1468"/>
    <property type="match status" value="1"/>
</dbReference>
<dbReference type="Proteomes" id="UP001332931">
    <property type="component" value="Unassembled WGS sequence"/>
</dbReference>
<dbReference type="Pfam" id="PF02645">
    <property type="entry name" value="DegV"/>
    <property type="match status" value="1"/>
</dbReference>
<organism evidence="2 3">
    <name type="scientific">Olsenella absiana</name>
    <dbReference type="NCBI Taxonomy" id="3115222"/>
    <lineage>
        <taxon>Bacteria</taxon>
        <taxon>Bacillati</taxon>
        <taxon>Actinomycetota</taxon>
        <taxon>Coriobacteriia</taxon>
        <taxon>Coriobacteriales</taxon>
        <taxon>Atopobiaceae</taxon>
        <taxon>Olsenella</taxon>
    </lineage>
</organism>
<name>A0ABU7R9S7_9ACTN</name>
<dbReference type="EMBL" id="JAZGJQ010000004">
    <property type="protein sequence ID" value="MEE6147356.1"/>
    <property type="molecule type" value="Genomic_DNA"/>
</dbReference>
<dbReference type="InterPro" id="IPR003797">
    <property type="entry name" value="DegV"/>
</dbReference>
<accession>A0ABU7R9S7</accession>
<dbReference type="PROSITE" id="PS51482">
    <property type="entry name" value="DEGV"/>
    <property type="match status" value="1"/>
</dbReference>
<dbReference type="Gene3D" id="3.40.50.10170">
    <property type="match status" value="1"/>
</dbReference>
<dbReference type="Gene3D" id="3.30.1180.10">
    <property type="match status" value="1"/>
</dbReference>
<evidence type="ECO:0000313" key="3">
    <source>
        <dbReference type="Proteomes" id="UP001332931"/>
    </source>
</evidence>
<evidence type="ECO:0000313" key="2">
    <source>
        <dbReference type="EMBL" id="MEE6147356.1"/>
    </source>
</evidence>
<keyword evidence="3" id="KW-1185">Reference proteome</keyword>
<gene>
    <name evidence="2" type="ORF">VXJ25_05040</name>
</gene>